<accession>A0ABN1W3G0</accession>
<keyword evidence="2" id="KW-1185">Reference proteome</keyword>
<proteinExistence type="predicted"/>
<protein>
    <submittedName>
        <fullName evidence="1">Uncharacterized protein</fullName>
    </submittedName>
</protein>
<reference evidence="1 2" key="1">
    <citation type="journal article" date="2019" name="Int. J. Syst. Evol. Microbiol.">
        <title>The Global Catalogue of Microorganisms (GCM) 10K type strain sequencing project: providing services to taxonomists for standard genome sequencing and annotation.</title>
        <authorList>
            <consortium name="The Broad Institute Genomics Platform"/>
            <consortium name="The Broad Institute Genome Sequencing Center for Infectious Disease"/>
            <person name="Wu L."/>
            <person name="Ma J."/>
        </authorList>
    </citation>
    <scope>NUCLEOTIDE SEQUENCE [LARGE SCALE GENOMIC DNA]</scope>
    <source>
        <strain evidence="1 2">JCM 13004</strain>
    </source>
</reference>
<name>A0ABN1W3G0_9ACTN</name>
<dbReference type="RefSeq" id="WP_344441503.1">
    <property type="nucleotide sequence ID" value="NZ_BAAALF010000034.1"/>
</dbReference>
<comment type="caution">
    <text evidence="1">The sequence shown here is derived from an EMBL/GenBank/DDBJ whole genome shotgun (WGS) entry which is preliminary data.</text>
</comment>
<organism evidence="1 2">
    <name type="scientific">Kitasatospora nipponensis</name>
    <dbReference type="NCBI Taxonomy" id="258049"/>
    <lineage>
        <taxon>Bacteria</taxon>
        <taxon>Bacillati</taxon>
        <taxon>Actinomycetota</taxon>
        <taxon>Actinomycetes</taxon>
        <taxon>Kitasatosporales</taxon>
        <taxon>Streptomycetaceae</taxon>
        <taxon>Kitasatospora</taxon>
    </lineage>
</organism>
<gene>
    <name evidence="1" type="ORF">GCM10009665_25160</name>
</gene>
<sequence length="73" mass="7752">MTGQLPDALDQRLLAELVPQCPALATGRRRAAAVRNLAAVTPDPRAAEHRTELLAALRPTTRTATPSPRESAA</sequence>
<evidence type="ECO:0000313" key="2">
    <source>
        <dbReference type="Proteomes" id="UP001500037"/>
    </source>
</evidence>
<evidence type="ECO:0000313" key="1">
    <source>
        <dbReference type="EMBL" id="GAA1233860.1"/>
    </source>
</evidence>
<dbReference type="EMBL" id="BAAALF010000034">
    <property type="protein sequence ID" value="GAA1233860.1"/>
    <property type="molecule type" value="Genomic_DNA"/>
</dbReference>
<dbReference type="Proteomes" id="UP001500037">
    <property type="component" value="Unassembled WGS sequence"/>
</dbReference>